<dbReference type="InterPro" id="IPR025640">
    <property type="entry name" value="GYF_2"/>
</dbReference>
<feature type="domain" description="GYF" evidence="3">
    <location>
        <begin position="118"/>
        <end position="165"/>
    </location>
</feature>
<gene>
    <name evidence="4" type="ORF">Poly21_46520</name>
</gene>
<keyword evidence="2" id="KW-0472">Membrane</keyword>
<dbReference type="Proteomes" id="UP000319908">
    <property type="component" value="Unassembled WGS sequence"/>
</dbReference>
<keyword evidence="2" id="KW-0812">Transmembrane</keyword>
<proteinExistence type="predicted"/>
<dbReference type="OrthoDB" id="292769at2"/>
<organism evidence="4 5">
    <name type="scientific">Allorhodopirellula heiligendammensis</name>
    <dbReference type="NCBI Taxonomy" id="2714739"/>
    <lineage>
        <taxon>Bacteria</taxon>
        <taxon>Pseudomonadati</taxon>
        <taxon>Planctomycetota</taxon>
        <taxon>Planctomycetia</taxon>
        <taxon>Pirellulales</taxon>
        <taxon>Pirellulaceae</taxon>
        <taxon>Allorhodopirellula</taxon>
    </lineage>
</organism>
<evidence type="ECO:0000256" key="2">
    <source>
        <dbReference type="SAM" id="Phobius"/>
    </source>
</evidence>
<dbReference type="SUPFAM" id="SSF55277">
    <property type="entry name" value="GYF domain"/>
    <property type="match status" value="1"/>
</dbReference>
<reference evidence="4 5" key="1">
    <citation type="journal article" date="2020" name="Antonie Van Leeuwenhoek">
        <title>Rhodopirellula heiligendammensis sp. nov., Rhodopirellula pilleata sp. nov., and Rhodopirellula solitaria sp. nov. isolated from natural or artificial marine surfaces in Northern Germany and California, USA, and emended description of the genus Rhodopirellula.</title>
        <authorList>
            <person name="Kallscheuer N."/>
            <person name="Wiegand S."/>
            <person name="Jogler M."/>
            <person name="Boedeker C."/>
            <person name="Peeters S.H."/>
            <person name="Rast P."/>
            <person name="Heuer A."/>
            <person name="Jetten M.S.M."/>
            <person name="Rohde M."/>
            <person name="Jogler C."/>
        </authorList>
    </citation>
    <scope>NUCLEOTIDE SEQUENCE [LARGE SCALE GENOMIC DNA]</scope>
    <source>
        <strain evidence="4 5">Poly21</strain>
    </source>
</reference>
<dbReference type="EMBL" id="SJPU01000003">
    <property type="protein sequence ID" value="TWU10746.1"/>
    <property type="molecule type" value="Genomic_DNA"/>
</dbReference>
<feature type="compositionally biased region" description="Low complexity" evidence="1">
    <location>
        <begin position="74"/>
        <end position="106"/>
    </location>
</feature>
<evidence type="ECO:0000259" key="3">
    <source>
        <dbReference type="Pfam" id="PF14237"/>
    </source>
</evidence>
<name>A0A5C6BHG0_9BACT</name>
<feature type="transmembrane region" description="Helical" evidence="2">
    <location>
        <begin position="231"/>
        <end position="254"/>
    </location>
</feature>
<keyword evidence="5" id="KW-1185">Reference proteome</keyword>
<evidence type="ECO:0000313" key="5">
    <source>
        <dbReference type="Proteomes" id="UP000319908"/>
    </source>
</evidence>
<evidence type="ECO:0000256" key="1">
    <source>
        <dbReference type="SAM" id="MobiDB-lite"/>
    </source>
</evidence>
<evidence type="ECO:0000313" key="4">
    <source>
        <dbReference type="EMBL" id="TWU10746.1"/>
    </source>
</evidence>
<dbReference type="InterPro" id="IPR035445">
    <property type="entry name" value="GYF-like_dom_sf"/>
</dbReference>
<dbReference type="AlphaFoldDB" id="A0A5C6BHG0"/>
<comment type="caution">
    <text evidence="4">The sequence shown here is derived from an EMBL/GenBank/DDBJ whole genome shotgun (WGS) entry which is preliminary data.</text>
</comment>
<dbReference type="Pfam" id="PF14237">
    <property type="entry name" value="GYF_2"/>
    <property type="match status" value="1"/>
</dbReference>
<feature type="region of interest" description="Disordered" evidence="1">
    <location>
        <begin position="117"/>
        <end position="136"/>
    </location>
</feature>
<sequence>MGVRFACHACGRRLNVKSELAGRRGICPACSVRFRIPAHDTQTSTPIDASEAPRPDDSSVPAKSTAQQQRAHDSSIAANAGGSANPNPSPQRTSPPSASSTRPPSSLEDVLGGTSATWYVRPSSGGQFGPADGPTLGQWISEGRVADSAMIWRDGWPEWRTARSVLPQEQGGDPPRVEQNHKSIPAVRTVPAAPANTVPAAADPVADPDKPLRTSGKVLDTNKKKVSHKRVTSSVVLALVFILLLSALIFVVWWS</sequence>
<keyword evidence="2" id="KW-1133">Transmembrane helix</keyword>
<protein>
    <recommendedName>
        <fullName evidence="3">GYF domain-containing protein</fullName>
    </recommendedName>
</protein>
<accession>A0A5C6BHG0</accession>
<feature type="region of interest" description="Disordered" evidence="1">
    <location>
        <begin position="41"/>
        <end position="111"/>
    </location>
</feature>